<dbReference type="AlphaFoldDB" id="A0A091B2B6"/>
<evidence type="ECO:0008006" key="4">
    <source>
        <dbReference type="Google" id="ProtNLM"/>
    </source>
</evidence>
<accession>A0A091B2B6</accession>
<evidence type="ECO:0000313" key="2">
    <source>
        <dbReference type="EMBL" id="KFN45831.1"/>
    </source>
</evidence>
<keyword evidence="1" id="KW-0732">Signal</keyword>
<gene>
    <name evidence="2" type="ORF">N787_02485</name>
</gene>
<name>A0A091B2B6_9GAMM</name>
<feature type="chain" id="PRO_5001870752" description="TonB C-terminal domain-containing protein" evidence="1">
    <location>
        <begin position="23"/>
        <end position="266"/>
    </location>
</feature>
<dbReference type="OrthoDB" id="5982524at2"/>
<dbReference type="RefSeq" id="WP_034212597.1">
    <property type="nucleotide sequence ID" value="NZ_AVCK01000022.1"/>
</dbReference>
<dbReference type="STRING" id="1384056.N787_02485"/>
<dbReference type="PATRIC" id="fig|1384056.3.peg.1616"/>
<proteinExistence type="predicted"/>
<evidence type="ECO:0000256" key="1">
    <source>
        <dbReference type="SAM" id="SignalP"/>
    </source>
</evidence>
<organism evidence="2 3">
    <name type="scientific">Arenimonas metalli CF5-1</name>
    <dbReference type="NCBI Taxonomy" id="1384056"/>
    <lineage>
        <taxon>Bacteria</taxon>
        <taxon>Pseudomonadati</taxon>
        <taxon>Pseudomonadota</taxon>
        <taxon>Gammaproteobacteria</taxon>
        <taxon>Lysobacterales</taxon>
        <taxon>Lysobacteraceae</taxon>
        <taxon>Arenimonas</taxon>
    </lineage>
</organism>
<dbReference type="Proteomes" id="UP000029393">
    <property type="component" value="Unassembled WGS sequence"/>
</dbReference>
<reference evidence="2 3" key="1">
    <citation type="submission" date="2013-09" db="EMBL/GenBank/DDBJ databases">
        <title>Genome sequencing of Arenimonas metalli.</title>
        <authorList>
            <person name="Chen F."/>
            <person name="Wang G."/>
        </authorList>
    </citation>
    <scope>NUCLEOTIDE SEQUENCE [LARGE SCALE GENOMIC DNA]</scope>
    <source>
        <strain evidence="2 3">CF5-1</strain>
    </source>
</reference>
<sequence>MMKLLAPLAVLVGALASPSASASDLQEVFTASTHGDLAIDAEGRVVEVKLDHQQLGEGVMKSFEQQMMGWRFEPILHEGKPVKAYAYVNLALFVVRQPGEQGVRIGFKEVTFIDATDQGAAEVAARRVKPPRYPRRPADHGVGARVKLFVQTDDEGRVIRSAVEELLLLGGEVETNQVGRHVEAFREASEQAAAGWVIPDVKGGRAVVPVLYTPPGFQGRWVRTRMAPVQAPAWVAEERAKDEAAELGDGGVANSERWKLQTPIGG</sequence>
<protein>
    <recommendedName>
        <fullName evidence="4">TonB C-terminal domain-containing protein</fullName>
    </recommendedName>
</protein>
<feature type="signal peptide" evidence="1">
    <location>
        <begin position="1"/>
        <end position="22"/>
    </location>
</feature>
<comment type="caution">
    <text evidence="2">The sequence shown here is derived from an EMBL/GenBank/DDBJ whole genome shotgun (WGS) entry which is preliminary data.</text>
</comment>
<keyword evidence="3" id="KW-1185">Reference proteome</keyword>
<evidence type="ECO:0000313" key="3">
    <source>
        <dbReference type="Proteomes" id="UP000029393"/>
    </source>
</evidence>
<dbReference type="EMBL" id="AVCK01000022">
    <property type="protein sequence ID" value="KFN45831.1"/>
    <property type="molecule type" value="Genomic_DNA"/>
</dbReference>